<feature type="domain" description="SurA N-terminal" evidence="4">
    <location>
        <begin position="67"/>
        <end position="132"/>
    </location>
</feature>
<dbReference type="OrthoDB" id="9791746at2"/>
<dbReference type="InterPro" id="IPR015391">
    <property type="entry name" value="SurA_N"/>
</dbReference>
<name>A0A1I4DDJ1_9HYPH</name>
<dbReference type="Pfam" id="PF09312">
    <property type="entry name" value="SurA_N"/>
    <property type="match status" value="1"/>
</dbReference>
<keyword evidence="6" id="KW-1185">Reference proteome</keyword>
<gene>
    <name evidence="5" type="ORF">SAMN04488498_11763</name>
</gene>
<dbReference type="PANTHER" id="PTHR47637">
    <property type="entry name" value="CHAPERONE SURA"/>
    <property type="match status" value="1"/>
</dbReference>
<dbReference type="RefSeq" id="WP_149762505.1">
    <property type="nucleotide sequence ID" value="NZ_BSPE01000033.1"/>
</dbReference>
<dbReference type="InterPro" id="IPR050280">
    <property type="entry name" value="OMP_Chaperone_SurA"/>
</dbReference>
<feature type="signal peptide" evidence="3">
    <location>
        <begin position="1"/>
        <end position="26"/>
    </location>
</feature>
<feature type="chain" id="PRO_5009302634" evidence="3">
    <location>
        <begin position="27"/>
        <end position="308"/>
    </location>
</feature>
<protein>
    <submittedName>
        <fullName evidence="5">Periplasmic chaperone for outer membrane proteins SurA</fullName>
    </submittedName>
</protein>
<dbReference type="Gene3D" id="1.10.4030.10">
    <property type="entry name" value="Porin chaperone SurA, peptide-binding domain"/>
    <property type="match status" value="1"/>
</dbReference>
<evidence type="ECO:0000313" key="5">
    <source>
        <dbReference type="EMBL" id="SFK91894.1"/>
    </source>
</evidence>
<dbReference type="PANTHER" id="PTHR47637:SF1">
    <property type="entry name" value="CHAPERONE SURA"/>
    <property type="match status" value="1"/>
</dbReference>
<evidence type="ECO:0000313" key="6">
    <source>
        <dbReference type="Proteomes" id="UP000323300"/>
    </source>
</evidence>
<dbReference type="InterPro" id="IPR027304">
    <property type="entry name" value="Trigger_fact/SurA_dom_sf"/>
</dbReference>
<keyword evidence="2" id="KW-0697">Rotamase</keyword>
<evidence type="ECO:0000256" key="2">
    <source>
        <dbReference type="ARBA" id="ARBA00023110"/>
    </source>
</evidence>
<accession>A0A1I4DDJ1</accession>
<dbReference type="AlphaFoldDB" id="A0A1I4DDJ1"/>
<dbReference type="SUPFAM" id="SSF109998">
    <property type="entry name" value="Triger factor/SurA peptide-binding domain-like"/>
    <property type="match status" value="1"/>
</dbReference>
<proteinExistence type="predicted"/>
<dbReference type="Proteomes" id="UP000323300">
    <property type="component" value="Unassembled WGS sequence"/>
</dbReference>
<evidence type="ECO:0000256" key="1">
    <source>
        <dbReference type="ARBA" id="ARBA00022729"/>
    </source>
</evidence>
<keyword evidence="1 3" id="KW-0732">Signal</keyword>
<sequence>MKLIRKHLVSIGFALLVAATAAPVFAPLPAAASEIKYVVNDVPITSYDIQRRAAFIKLQRGKGSASEQMIEQTLRMSEVRRLGIKVTDQQVDDAYARFASNNKMPLQRLDGILEQAGVTKQHFKDFIRAQMSWNQALSQRARGGGGRMTEQEVVRKMLQQGGAKPSATEYMLQQVIFVIPQKDKGSAGKRKQEAEAMRSRFNGCDSTRQFAKGLIDVTVRDLGRKLAPELPPEWADSIKKTNTGSATPVRQTERGLEFIGICSAREVSDDRVAQLVLNGDDKSGDQKVDELSKTYTEELRKKARIVER</sequence>
<keyword evidence="2" id="KW-0413">Isomerase</keyword>
<evidence type="ECO:0000259" key="4">
    <source>
        <dbReference type="Pfam" id="PF09312"/>
    </source>
</evidence>
<reference evidence="5 6" key="1">
    <citation type="submission" date="2016-10" db="EMBL/GenBank/DDBJ databases">
        <authorList>
            <person name="Varghese N."/>
            <person name="Submissions S."/>
        </authorList>
    </citation>
    <scope>NUCLEOTIDE SEQUENCE [LARGE SCALE GENOMIC DNA]</scope>
    <source>
        <strain evidence="5 6">DSM 21822</strain>
    </source>
</reference>
<dbReference type="EMBL" id="FOSL01000017">
    <property type="protein sequence ID" value="SFK91894.1"/>
    <property type="molecule type" value="Genomic_DNA"/>
</dbReference>
<evidence type="ECO:0000256" key="3">
    <source>
        <dbReference type="SAM" id="SignalP"/>
    </source>
</evidence>
<dbReference type="GO" id="GO:0003755">
    <property type="term" value="F:peptidyl-prolyl cis-trans isomerase activity"/>
    <property type="evidence" value="ECO:0007669"/>
    <property type="project" value="UniProtKB-KW"/>
</dbReference>
<organism evidence="5 6">
    <name type="scientific">Neomesorhizobium albiziae</name>
    <dbReference type="NCBI Taxonomy" id="335020"/>
    <lineage>
        <taxon>Bacteria</taxon>
        <taxon>Pseudomonadati</taxon>
        <taxon>Pseudomonadota</taxon>
        <taxon>Alphaproteobacteria</taxon>
        <taxon>Hyphomicrobiales</taxon>
        <taxon>Phyllobacteriaceae</taxon>
        <taxon>Neomesorhizobium</taxon>
    </lineage>
</organism>